<dbReference type="PANTHER" id="PTHR43453">
    <property type="entry name" value="RRNA METHYLASE-LIKE"/>
    <property type="match status" value="1"/>
</dbReference>
<dbReference type="PANTHER" id="PTHR43453:SF1">
    <property type="entry name" value="TRNA_RRNA METHYLTRANSFERASE SPOU TYPE DOMAIN-CONTAINING PROTEIN"/>
    <property type="match status" value="1"/>
</dbReference>
<keyword evidence="1" id="KW-0820">tRNA-binding</keyword>
<evidence type="ECO:0000313" key="8">
    <source>
        <dbReference type="EMBL" id="OHA22936.1"/>
    </source>
</evidence>
<evidence type="ECO:0000256" key="4">
    <source>
        <dbReference type="ARBA" id="ARBA00022691"/>
    </source>
</evidence>
<evidence type="ECO:0000256" key="2">
    <source>
        <dbReference type="ARBA" id="ARBA00022603"/>
    </source>
</evidence>
<keyword evidence="2" id="KW-0489">Methyltransferase</keyword>
<evidence type="ECO:0000259" key="7">
    <source>
        <dbReference type="Pfam" id="PF00588"/>
    </source>
</evidence>
<dbReference type="GO" id="GO:0002938">
    <property type="term" value="P:tRNA guanine ribose methylation"/>
    <property type="evidence" value="ECO:0007669"/>
    <property type="project" value="TreeGrafter"/>
</dbReference>
<dbReference type="AlphaFoldDB" id="A0A1G2MGA5"/>
<protein>
    <recommendedName>
        <fullName evidence="7">tRNA/rRNA methyltransferase SpoU type domain-containing protein</fullName>
    </recommendedName>
</protein>
<dbReference type="InterPro" id="IPR001537">
    <property type="entry name" value="SpoU_MeTrfase"/>
</dbReference>
<evidence type="ECO:0000256" key="1">
    <source>
        <dbReference type="ARBA" id="ARBA00022555"/>
    </source>
</evidence>
<proteinExistence type="predicted"/>
<evidence type="ECO:0000256" key="3">
    <source>
        <dbReference type="ARBA" id="ARBA00022679"/>
    </source>
</evidence>
<dbReference type="InterPro" id="IPR033671">
    <property type="entry name" value="TrmH"/>
</dbReference>
<keyword evidence="4" id="KW-0949">S-adenosyl-L-methionine</keyword>
<gene>
    <name evidence="8" type="ORF">A3C72_03960</name>
</gene>
<dbReference type="InterPro" id="IPR029026">
    <property type="entry name" value="tRNA_m1G_MTases_N"/>
</dbReference>
<dbReference type="Pfam" id="PF00588">
    <property type="entry name" value="SpoU_methylase"/>
    <property type="match status" value="1"/>
</dbReference>
<dbReference type="CDD" id="cd18097">
    <property type="entry name" value="SpoU-like"/>
    <property type="match status" value="1"/>
</dbReference>
<dbReference type="InterPro" id="IPR029028">
    <property type="entry name" value="Alpha/beta_knot_MTases"/>
</dbReference>
<dbReference type="SUPFAM" id="SSF75217">
    <property type="entry name" value="alpha/beta knot"/>
    <property type="match status" value="1"/>
</dbReference>
<dbReference type="Proteomes" id="UP000177130">
    <property type="component" value="Unassembled WGS sequence"/>
</dbReference>
<feature type="domain" description="tRNA/rRNA methyltransferase SpoU type" evidence="7">
    <location>
        <begin position="36"/>
        <end position="183"/>
    </location>
</feature>
<dbReference type="GO" id="GO:0008173">
    <property type="term" value="F:RNA methyltransferase activity"/>
    <property type="evidence" value="ECO:0007669"/>
    <property type="project" value="InterPro"/>
</dbReference>
<evidence type="ECO:0000313" key="9">
    <source>
        <dbReference type="Proteomes" id="UP000177130"/>
    </source>
</evidence>
<reference evidence="8 9" key="1">
    <citation type="journal article" date="2016" name="Nat. Commun.">
        <title>Thousands of microbial genomes shed light on interconnected biogeochemical processes in an aquifer system.</title>
        <authorList>
            <person name="Anantharaman K."/>
            <person name="Brown C.T."/>
            <person name="Hug L.A."/>
            <person name="Sharon I."/>
            <person name="Castelle C.J."/>
            <person name="Probst A.J."/>
            <person name="Thomas B.C."/>
            <person name="Singh A."/>
            <person name="Wilkins M.J."/>
            <person name="Karaoz U."/>
            <person name="Brodie E.L."/>
            <person name="Williams K.H."/>
            <person name="Hubbard S.S."/>
            <person name="Banfield J.F."/>
        </authorList>
    </citation>
    <scope>NUCLEOTIDE SEQUENCE [LARGE SCALE GENOMIC DNA]</scope>
</reference>
<evidence type="ECO:0000256" key="6">
    <source>
        <dbReference type="ARBA" id="ARBA00022884"/>
    </source>
</evidence>
<keyword evidence="3" id="KW-0808">Transferase</keyword>
<dbReference type="Gene3D" id="3.40.1280.10">
    <property type="match status" value="1"/>
</dbReference>
<organism evidence="8 9">
    <name type="scientific">Candidatus Taylorbacteria bacterium RIFCSPHIGHO2_02_FULL_43_32b</name>
    <dbReference type="NCBI Taxonomy" id="1802306"/>
    <lineage>
        <taxon>Bacteria</taxon>
        <taxon>Candidatus Tayloriibacteriota</taxon>
    </lineage>
</organism>
<sequence>MGELYHGRSFLKILYLVDLARKDGNITDIMKGTENIYVVLDNIRSVHNVGSIFRTSDCAGVKKIYLCGTTPTPLDRFGRERKDFKKVSLGAEKSVAWQYWKSTMEAVLYLTKEGVNVVAVEQDDKSIDYREIPIKENTAFVFGAEVEGVSKEILKMCDTVAEIPLRGKKESLNVSVTAGIILFASRCKK</sequence>
<keyword evidence="5" id="KW-0819">tRNA processing</keyword>
<accession>A0A1G2MGA5</accession>
<dbReference type="GO" id="GO:0000049">
    <property type="term" value="F:tRNA binding"/>
    <property type="evidence" value="ECO:0007669"/>
    <property type="project" value="UniProtKB-KW"/>
</dbReference>
<name>A0A1G2MGA5_9BACT</name>
<dbReference type="STRING" id="1802306.A3C72_03960"/>
<keyword evidence="6" id="KW-0694">RNA-binding</keyword>
<evidence type="ECO:0000256" key="5">
    <source>
        <dbReference type="ARBA" id="ARBA00022694"/>
    </source>
</evidence>
<dbReference type="EMBL" id="MHRK01000045">
    <property type="protein sequence ID" value="OHA22936.1"/>
    <property type="molecule type" value="Genomic_DNA"/>
</dbReference>
<comment type="caution">
    <text evidence="8">The sequence shown here is derived from an EMBL/GenBank/DDBJ whole genome shotgun (WGS) entry which is preliminary data.</text>
</comment>